<organism evidence="1 2">
    <name type="scientific">Monilinia fructicola</name>
    <name type="common">Brown rot fungus</name>
    <name type="synonym">Ciboria fructicola</name>
    <dbReference type="NCBI Taxonomy" id="38448"/>
    <lineage>
        <taxon>Eukaryota</taxon>
        <taxon>Fungi</taxon>
        <taxon>Dikarya</taxon>
        <taxon>Ascomycota</taxon>
        <taxon>Pezizomycotina</taxon>
        <taxon>Leotiomycetes</taxon>
        <taxon>Helotiales</taxon>
        <taxon>Sclerotiniaceae</taxon>
        <taxon>Monilinia</taxon>
    </lineage>
</organism>
<gene>
    <name evidence="1" type="ORF">EYC84_001143</name>
</gene>
<proteinExistence type="predicted"/>
<comment type="caution">
    <text evidence="1">The sequence shown here is derived from an EMBL/GenBank/DDBJ whole genome shotgun (WGS) entry which is preliminary data.</text>
</comment>
<reference evidence="1 2" key="1">
    <citation type="submission" date="2019-06" db="EMBL/GenBank/DDBJ databases">
        <title>Genome Sequence of the Brown Rot Fungal Pathogen Monilinia fructicola.</title>
        <authorList>
            <person name="De Miccolis Angelini R.M."/>
            <person name="Landi L."/>
            <person name="Abate D."/>
            <person name="Pollastro S."/>
            <person name="Romanazzi G."/>
            <person name="Faretra F."/>
        </authorList>
    </citation>
    <scope>NUCLEOTIDE SEQUENCE [LARGE SCALE GENOMIC DNA]</scope>
    <source>
        <strain evidence="1 2">Mfrc123</strain>
    </source>
</reference>
<dbReference type="Proteomes" id="UP000322873">
    <property type="component" value="Unassembled WGS sequence"/>
</dbReference>
<name>A0A5M9JLH7_MONFR</name>
<sequence length="103" mass="11346">MLAVAKRREKVLGGDLFTAGRAGSRLASLAIGLEPDFVFWATLARDDVSRGTMKLDLGKQRPESTSLIPITPIGSDVKWVDMGDFKQKLSKDIIWVSTPRKLC</sequence>
<dbReference type="VEuPathDB" id="FungiDB:MFRU_004g02830"/>
<keyword evidence="2" id="KW-1185">Reference proteome</keyword>
<dbReference type="EMBL" id="VICG01000008">
    <property type="protein sequence ID" value="KAA8569520.1"/>
    <property type="molecule type" value="Genomic_DNA"/>
</dbReference>
<accession>A0A5M9JLH7</accession>
<evidence type="ECO:0000313" key="2">
    <source>
        <dbReference type="Proteomes" id="UP000322873"/>
    </source>
</evidence>
<protein>
    <submittedName>
        <fullName evidence="1">Uncharacterized protein</fullName>
    </submittedName>
</protein>
<dbReference type="AlphaFoldDB" id="A0A5M9JLH7"/>
<evidence type="ECO:0000313" key="1">
    <source>
        <dbReference type="EMBL" id="KAA8569520.1"/>
    </source>
</evidence>